<keyword evidence="2" id="KW-1185">Reference proteome</keyword>
<gene>
    <name evidence="1" type="ORF">GCM10010911_18670</name>
</gene>
<accession>A0A916YTY3</accession>
<protein>
    <submittedName>
        <fullName evidence="1">Uncharacterized protein</fullName>
    </submittedName>
</protein>
<reference evidence="1" key="1">
    <citation type="journal article" date="2014" name="Int. J. Syst. Evol. Microbiol.">
        <title>Complete genome sequence of Corynebacterium casei LMG S-19264T (=DSM 44701T), isolated from a smear-ripened cheese.</title>
        <authorList>
            <consortium name="US DOE Joint Genome Institute (JGI-PGF)"/>
            <person name="Walter F."/>
            <person name="Albersmeier A."/>
            <person name="Kalinowski J."/>
            <person name="Ruckert C."/>
        </authorList>
    </citation>
    <scope>NUCLEOTIDE SEQUENCE</scope>
    <source>
        <strain evidence="1">CGMCC 1.15178</strain>
    </source>
</reference>
<comment type="caution">
    <text evidence="1">The sequence shown here is derived from an EMBL/GenBank/DDBJ whole genome shotgun (WGS) entry which is preliminary data.</text>
</comment>
<name>A0A916YTY3_9BACL</name>
<sequence>MINYYVVEKLMKFQQADLEQKARQAWKWEKLNNKKQVVYKEPVFKQPALACCPACC</sequence>
<reference evidence="1" key="2">
    <citation type="submission" date="2020-09" db="EMBL/GenBank/DDBJ databases">
        <authorList>
            <person name="Sun Q."/>
            <person name="Zhou Y."/>
        </authorList>
    </citation>
    <scope>NUCLEOTIDE SEQUENCE</scope>
    <source>
        <strain evidence="1">CGMCC 1.15178</strain>
    </source>
</reference>
<dbReference type="Proteomes" id="UP000612456">
    <property type="component" value="Unassembled WGS sequence"/>
</dbReference>
<dbReference type="AlphaFoldDB" id="A0A916YTY3"/>
<dbReference type="EMBL" id="BMHP01000001">
    <property type="protein sequence ID" value="GGD61070.1"/>
    <property type="molecule type" value="Genomic_DNA"/>
</dbReference>
<evidence type="ECO:0000313" key="2">
    <source>
        <dbReference type="Proteomes" id="UP000612456"/>
    </source>
</evidence>
<evidence type="ECO:0000313" key="1">
    <source>
        <dbReference type="EMBL" id="GGD61070.1"/>
    </source>
</evidence>
<proteinExistence type="predicted"/>
<organism evidence="1 2">
    <name type="scientific">Paenibacillus nasutitermitis</name>
    <dbReference type="NCBI Taxonomy" id="1652958"/>
    <lineage>
        <taxon>Bacteria</taxon>
        <taxon>Bacillati</taxon>
        <taxon>Bacillota</taxon>
        <taxon>Bacilli</taxon>
        <taxon>Bacillales</taxon>
        <taxon>Paenibacillaceae</taxon>
        <taxon>Paenibacillus</taxon>
    </lineage>
</organism>